<dbReference type="InterPro" id="IPR035986">
    <property type="entry name" value="PKD_dom_sf"/>
</dbReference>
<keyword evidence="18" id="KW-0234">DNA repair</keyword>
<name>A0A9D4B1T2_9SAUR</name>
<feature type="domain" description="MANSC" evidence="26">
    <location>
        <begin position="415"/>
        <end position="501"/>
    </location>
</feature>
<evidence type="ECO:0000256" key="18">
    <source>
        <dbReference type="ARBA" id="ARBA00023204"/>
    </source>
</evidence>
<dbReference type="PROSITE" id="PS50093">
    <property type="entry name" value="PKD"/>
    <property type="match status" value="1"/>
</dbReference>
<evidence type="ECO:0000256" key="9">
    <source>
        <dbReference type="ARBA" id="ARBA00022723"/>
    </source>
</evidence>
<comment type="cofactor">
    <cofactor evidence="2">
        <name>Mg(2+)</name>
        <dbReference type="ChEBI" id="CHEBI:18420"/>
    </cofactor>
</comment>
<evidence type="ECO:0000256" key="19">
    <source>
        <dbReference type="ARBA" id="ARBA00023242"/>
    </source>
</evidence>
<dbReference type="Gene3D" id="3.60.10.10">
    <property type="entry name" value="Endonuclease/exonuclease/phosphatase"/>
    <property type="match status" value="1"/>
</dbReference>
<keyword evidence="17" id="KW-0325">Glycoprotein</keyword>
<dbReference type="Pfam" id="PF22352">
    <property type="entry name" value="K319L-like_PKD"/>
    <property type="match status" value="5"/>
</dbReference>
<feature type="compositionally biased region" description="Polar residues" evidence="22">
    <location>
        <begin position="1471"/>
        <end position="1490"/>
    </location>
</feature>
<evidence type="ECO:0000313" key="28">
    <source>
        <dbReference type="Proteomes" id="UP000827986"/>
    </source>
</evidence>
<evidence type="ECO:0000256" key="20">
    <source>
        <dbReference type="ARBA" id="ARBA00031304"/>
    </source>
</evidence>
<dbReference type="InterPro" id="IPR022409">
    <property type="entry name" value="PKD/Chitinase_dom"/>
</dbReference>
<keyword evidence="19" id="KW-0539">Nucleus</keyword>
<evidence type="ECO:0000256" key="3">
    <source>
        <dbReference type="ARBA" id="ARBA00004236"/>
    </source>
</evidence>
<dbReference type="PANTHER" id="PTHR46182:SF1">
    <property type="entry name" value="DYSLEXIA-ASSOCIATED PROTEIN KIAA0319"/>
    <property type="match status" value="1"/>
</dbReference>
<sequence>MEGGSAAEGPLEQRPEGEGALQPEPPPRPQAEAEALARPQEEEEEEEAALPPPEKRRKLLCAEFASITSSDLALARCCLADNDWHLQVGPGPGAGRGGLGAAAAPGPDSRSFASQRALNSYFEPPVEQRDVGGSPPAQAPTETCIDLTADVTTSSAGVNNSDCRQQEDDSRFSLLTWNIDGLDLGNQQDRARGVCSYLALYSPDVVFLQEVIPPYLSYLQKRAVSYTIIPGNIDGYFTAIMLKKSRVKFLRQEIIPFPTTSMMRNLLVVHVNISGNELCLMTSHLESTKGHAKERLNQLRQVLKTMQEASESTTVIFGGDTNLRDHEVTQIGGLPNNILDIWEFLGKPKHCRYTWDTNCNSNLDANFKSHTPLLLVGFRSIDGAVKDAARPQGSDSSSISISNLRIQANGTSFLARSTFPGYFCEQCTEGATYSDAVISPNLDTTKIMRVPHAMSMSDCTAACCDLSGCDLSWMFERRCYIVNCQHKENCEPKKIEAVKSYLTFVLRPSQRPGALLGYGQVLPSMVHSVGEPSEEVSHLKELSLLSKDHSFEEIPEYTDDYRDLEQDPFQLSIKHKQKESTDYMDWGLMVTSENGFNSTVADTEEDHEDLAEKQREGSRLENLMIKSGSNSNSVPIEHAKEKLPSLAEMTPFPVESTESKAARQPPVQASDNLGKEVLTPSHNPPSDNLESTQAIAERTPIPTTAPGSLTQDGITPLPASSVISQATVTQQLPSPTTAAKAVTVKELVVSAGDNLQVTLPKNEVELNAFVVPPPPTERAYSYEWSLISHPADYEGEMERKRTRTLKLSQLSVGLYAFKVTVSGENAFGEGFVNVTVKPAVRVNQPPVAVASPNAQEVSLPTTSTFIDGSQSRDDTKILSYHWEEIKGPLREQKASADTPVLHLSNLVPGNYTFRLTVIDSDGAANSTIAFLTVNKPVDYPPIANTGPNQAITLPQNFITLNGNQSSDDHEIVSYEWSLSPKSKGKVVAMQGVRTPYLQLSAMQEGDYTFQLTITDSARQRSTAEITVIVQPENNSPPVAVAGPDKELTFPVESTTLDGSKSHDDQGIVFYHWENIRYLVKMSGPTTVQIRNIDKAVATVSGLQVGTYHFRLTVKDYQGLSSTATLSVIVKEENNIPPRAHAGGKHILVLPNNSITLDGSRSTDDQGIVSYLWIRDGQSPAAGDVMHGSDHEAVLQLTNLVEGLYTFHLKVTDAKGDSAIDTATVEVRPDPKKNGLVELILQVAVGQLTEQQKDTLMRQLAVLLNVLDSDIKVQKIQAYSDLSTAVVFYVQNGHPFKVIKASDVARMLHMQLLKEKADFLLFKVLRVDTAVCLLKCSGHGHCDPITKRCICYQLWMENLIQRYLNDGESNCEWSILYVTVSTFILVVLMVSLAWLCICYCKSRKRTKIRKKTKYTILDNIDDQERMELRPKYGIKHRSTEHNSSLMVSESEFDSDQDTIFSREKVERENPKNIMNGSVKNGVSFTYSSKDR</sequence>
<evidence type="ECO:0000313" key="27">
    <source>
        <dbReference type="EMBL" id="KAH1177554.1"/>
    </source>
</evidence>
<dbReference type="EMBL" id="JAHDVG010000474">
    <property type="protein sequence ID" value="KAH1177554.1"/>
    <property type="molecule type" value="Genomic_DNA"/>
</dbReference>
<dbReference type="InterPro" id="IPR056502">
    <property type="entry name" value="KIAA0319-like_C"/>
</dbReference>
<dbReference type="GO" id="GO:0070259">
    <property type="term" value="F:tyrosyl-DNA phosphodiesterase activity"/>
    <property type="evidence" value="ECO:0007669"/>
    <property type="project" value="UniProtKB-ARBA"/>
</dbReference>
<dbReference type="PROSITE" id="PS50268">
    <property type="entry name" value="CADHERIN_2"/>
    <property type="match status" value="1"/>
</dbReference>
<feature type="region of interest" description="Disordered" evidence="22">
    <location>
        <begin position="600"/>
        <end position="619"/>
    </location>
</feature>
<feature type="region of interest" description="Disordered" evidence="22">
    <location>
        <begin position="653"/>
        <end position="690"/>
    </location>
</feature>
<dbReference type="PANTHER" id="PTHR46182">
    <property type="entry name" value="FI19480P1"/>
    <property type="match status" value="1"/>
</dbReference>
<evidence type="ECO:0000256" key="6">
    <source>
        <dbReference type="ARBA" id="ARBA00022475"/>
    </source>
</evidence>
<keyword evidence="28" id="KW-1185">Reference proteome</keyword>
<dbReference type="InterPro" id="IPR011106">
    <property type="entry name" value="MANSC_N"/>
</dbReference>
<dbReference type="GO" id="GO:0006281">
    <property type="term" value="P:DNA repair"/>
    <property type="evidence" value="ECO:0007669"/>
    <property type="project" value="UniProtKB-KW"/>
</dbReference>
<feature type="region of interest" description="Disordered" evidence="22">
    <location>
        <begin position="1"/>
        <end position="55"/>
    </location>
</feature>
<comment type="caution">
    <text evidence="27">The sequence shown here is derived from an EMBL/GenBank/DDBJ whole genome shotgun (WGS) entry which is preliminary data.</text>
</comment>
<keyword evidence="13" id="KW-0378">Hydrolase</keyword>
<dbReference type="InterPro" id="IPR005135">
    <property type="entry name" value="Endo/exonuclease/phosphatase"/>
</dbReference>
<dbReference type="InterPro" id="IPR013783">
    <property type="entry name" value="Ig-like_fold"/>
</dbReference>
<evidence type="ECO:0000256" key="15">
    <source>
        <dbReference type="ARBA" id="ARBA00022989"/>
    </source>
</evidence>
<keyword evidence="14" id="KW-0460">Magnesium</keyword>
<evidence type="ECO:0000256" key="17">
    <source>
        <dbReference type="ARBA" id="ARBA00023180"/>
    </source>
</evidence>
<evidence type="ECO:0000256" key="11">
    <source>
        <dbReference type="ARBA" id="ARBA00022737"/>
    </source>
</evidence>
<dbReference type="CDD" id="cd00146">
    <property type="entry name" value="PKD"/>
    <property type="match status" value="4"/>
</dbReference>
<dbReference type="GO" id="GO:0001764">
    <property type="term" value="P:neuron migration"/>
    <property type="evidence" value="ECO:0007669"/>
    <property type="project" value="TreeGrafter"/>
</dbReference>
<evidence type="ECO:0000256" key="4">
    <source>
        <dbReference type="ARBA" id="ARBA00004322"/>
    </source>
</evidence>
<keyword evidence="21" id="KW-0106">Calcium</keyword>
<accession>A0A9D4B1T2</accession>
<evidence type="ECO:0000256" key="23">
    <source>
        <dbReference type="SAM" id="Phobius"/>
    </source>
</evidence>
<evidence type="ECO:0000256" key="21">
    <source>
        <dbReference type="PROSITE-ProRule" id="PRU00043"/>
    </source>
</evidence>
<evidence type="ECO:0000256" key="2">
    <source>
        <dbReference type="ARBA" id="ARBA00001946"/>
    </source>
</evidence>
<evidence type="ECO:0000256" key="12">
    <source>
        <dbReference type="ARBA" id="ARBA00022763"/>
    </source>
</evidence>
<feature type="transmembrane region" description="Helical" evidence="23">
    <location>
        <begin position="1374"/>
        <end position="1399"/>
    </location>
</feature>
<feature type="domain" description="Cadherin" evidence="25">
    <location>
        <begin position="904"/>
        <end position="1039"/>
    </location>
</feature>
<organism evidence="27 28">
    <name type="scientific">Mauremys mutica</name>
    <name type="common">yellowpond turtle</name>
    <dbReference type="NCBI Taxonomy" id="74926"/>
    <lineage>
        <taxon>Eukaryota</taxon>
        <taxon>Metazoa</taxon>
        <taxon>Chordata</taxon>
        <taxon>Craniata</taxon>
        <taxon>Vertebrata</taxon>
        <taxon>Euteleostomi</taxon>
        <taxon>Archelosauria</taxon>
        <taxon>Testudinata</taxon>
        <taxon>Testudines</taxon>
        <taxon>Cryptodira</taxon>
        <taxon>Durocryptodira</taxon>
        <taxon>Testudinoidea</taxon>
        <taxon>Geoemydidae</taxon>
        <taxon>Geoemydinae</taxon>
        <taxon>Mauremys</taxon>
    </lineage>
</organism>
<dbReference type="FunFam" id="2.60.40.10:FF:000061">
    <property type="entry name" value="Dyslexia-associated protein KIAA0319 homolog"/>
    <property type="match status" value="2"/>
</dbReference>
<dbReference type="GO" id="GO:0016605">
    <property type="term" value="C:PML body"/>
    <property type="evidence" value="ECO:0007669"/>
    <property type="project" value="UniProtKB-SubCell"/>
</dbReference>
<dbReference type="FunFam" id="3.60.10.10:FF:000024">
    <property type="entry name" value="Tyrosyl-DNA phosphodiesterase 2"/>
    <property type="match status" value="1"/>
</dbReference>
<dbReference type="GO" id="GO:0003677">
    <property type="term" value="F:DNA binding"/>
    <property type="evidence" value="ECO:0007669"/>
    <property type="project" value="UniProtKB-ARBA"/>
</dbReference>
<keyword evidence="11" id="KW-0677">Repeat</keyword>
<dbReference type="InterPro" id="IPR002126">
    <property type="entry name" value="Cadherin-like_dom"/>
</dbReference>
<evidence type="ECO:0000256" key="22">
    <source>
        <dbReference type="SAM" id="MobiDB-lite"/>
    </source>
</evidence>
<dbReference type="InterPro" id="IPR000601">
    <property type="entry name" value="PKD_dom"/>
</dbReference>
<dbReference type="SMART" id="SM00089">
    <property type="entry name" value="PKD"/>
    <property type="match status" value="5"/>
</dbReference>
<feature type="region of interest" description="Disordered" evidence="22">
    <location>
        <begin position="1462"/>
        <end position="1490"/>
    </location>
</feature>
<evidence type="ECO:0000256" key="5">
    <source>
        <dbReference type="ARBA" id="ARBA00017870"/>
    </source>
</evidence>
<dbReference type="FunFam" id="2.60.40.10:FF:000258">
    <property type="entry name" value="Dyslexia-associated protein KIAA0319 homolog"/>
    <property type="match status" value="1"/>
</dbReference>
<evidence type="ECO:0000259" key="24">
    <source>
        <dbReference type="PROSITE" id="PS50093"/>
    </source>
</evidence>
<dbReference type="FunFam" id="2.60.40.10:FF:000257">
    <property type="entry name" value="Dyslexia-associated protein KIAA0319-like"/>
    <property type="match status" value="1"/>
</dbReference>
<evidence type="ECO:0000256" key="10">
    <source>
        <dbReference type="ARBA" id="ARBA00022729"/>
    </source>
</evidence>
<dbReference type="Proteomes" id="UP000827986">
    <property type="component" value="Unassembled WGS sequence"/>
</dbReference>
<dbReference type="Pfam" id="PF23620">
    <property type="entry name" value="KIAA0319"/>
    <property type="match status" value="1"/>
</dbReference>
<evidence type="ECO:0000256" key="16">
    <source>
        <dbReference type="ARBA" id="ARBA00023136"/>
    </source>
</evidence>
<gene>
    <name evidence="27" type="ORF">KIL84_011256</name>
</gene>
<dbReference type="SUPFAM" id="SSF49299">
    <property type="entry name" value="PKD domain"/>
    <property type="match status" value="4"/>
</dbReference>
<dbReference type="Pfam" id="PF23597">
    <property type="entry name" value="KIAA0319_N"/>
    <property type="match status" value="1"/>
</dbReference>
<evidence type="ECO:0000256" key="13">
    <source>
        <dbReference type="ARBA" id="ARBA00022801"/>
    </source>
</evidence>
<dbReference type="Gene3D" id="1.10.8.10">
    <property type="entry name" value="DNA helicase RuvA subunit, C-terminal domain"/>
    <property type="match status" value="1"/>
</dbReference>
<keyword evidence="10" id="KW-0732">Signal</keyword>
<dbReference type="SMART" id="SM00765">
    <property type="entry name" value="MANEC"/>
    <property type="match status" value="1"/>
</dbReference>
<dbReference type="GO" id="GO:0005886">
    <property type="term" value="C:plasma membrane"/>
    <property type="evidence" value="ECO:0007669"/>
    <property type="project" value="UniProtKB-SubCell"/>
</dbReference>
<keyword evidence="7 23" id="KW-0812">Transmembrane</keyword>
<dbReference type="InterPro" id="IPR036691">
    <property type="entry name" value="Endo/exonu/phosph_ase_sf"/>
</dbReference>
<evidence type="ECO:0000256" key="14">
    <source>
        <dbReference type="ARBA" id="ARBA00022842"/>
    </source>
</evidence>
<feature type="compositionally biased region" description="Polar residues" evidence="22">
    <location>
        <begin position="680"/>
        <end position="690"/>
    </location>
</feature>
<comment type="cofactor">
    <cofactor evidence="1">
        <name>Mn(2+)</name>
        <dbReference type="ChEBI" id="CHEBI:29035"/>
    </cofactor>
</comment>
<dbReference type="InterPro" id="IPR013980">
    <property type="entry name" value="MANSC_dom"/>
</dbReference>
<protein>
    <recommendedName>
        <fullName evidence="5">Tyrosyl-DNA phosphodiesterase 2</fullName>
    </recommendedName>
    <alternativeName>
        <fullName evidence="20">5'-tyrosyl-DNA phosphodiesterase</fullName>
    </alternativeName>
</protein>
<dbReference type="InterPro" id="IPR029865">
    <property type="entry name" value="KIAA0319-like"/>
</dbReference>
<evidence type="ECO:0000259" key="26">
    <source>
        <dbReference type="PROSITE" id="PS50986"/>
    </source>
</evidence>
<evidence type="ECO:0000256" key="7">
    <source>
        <dbReference type="ARBA" id="ARBA00022692"/>
    </source>
</evidence>
<keyword evidence="6" id="KW-1003">Cell membrane</keyword>
<dbReference type="SUPFAM" id="SSF56219">
    <property type="entry name" value="DNase I-like"/>
    <property type="match status" value="1"/>
</dbReference>
<keyword evidence="16 23" id="KW-0472">Membrane</keyword>
<dbReference type="GO" id="GO:0007156">
    <property type="term" value="P:homophilic cell adhesion via plasma membrane adhesion molecules"/>
    <property type="evidence" value="ECO:0007669"/>
    <property type="project" value="InterPro"/>
</dbReference>
<evidence type="ECO:0000256" key="1">
    <source>
        <dbReference type="ARBA" id="ARBA00001936"/>
    </source>
</evidence>
<keyword evidence="15 23" id="KW-1133">Transmembrane helix</keyword>
<keyword evidence="8" id="KW-0540">Nuclease</keyword>
<dbReference type="Pfam" id="PF03372">
    <property type="entry name" value="Exo_endo_phos"/>
    <property type="match status" value="1"/>
</dbReference>
<dbReference type="GO" id="GO:0031410">
    <property type="term" value="C:cytoplasmic vesicle"/>
    <property type="evidence" value="ECO:0007669"/>
    <property type="project" value="TreeGrafter"/>
</dbReference>
<dbReference type="PROSITE" id="PS50986">
    <property type="entry name" value="MANSC"/>
    <property type="match status" value="1"/>
</dbReference>
<comment type="subcellular location">
    <subcellularLocation>
        <location evidence="3">Cell membrane</location>
    </subcellularLocation>
    <subcellularLocation>
        <location evidence="4">Nucleus</location>
        <location evidence="4">PML body</location>
    </subcellularLocation>
</comment>
<feature type="compositionally biased region" description="Basic and acidic residues" evidence="22">
    <location>
        <begin position="610"/>
        <end position="619"/>
    </location>
</feature>
<dbReference type="CDD" id="cd09080">
    <property type="entry name" value="TDP2"/>
    <property type="match status" value="1"/>
</dbReference>
<proteinExistence type="predicted"/>
<dbReference type="GO" id="GO:0004518">
    <property type="term" value="F:nuclease activity"/>
    <property type="evidence" value="ECO:0007669"/>
    <property type="project" value="UniProtKB-KW"/>
</dbReference>
<dbReference type="GO" id="GO:0005509">
    <property type="term" value="F:calcium ion binding"/>
    <property type="evidence" value="ECO:0007669"/>
    <property type="project" value="UniProtKB-UniRule"/>
</dbReference>
<keyword evidence="12" id="KW-0227">DNA damage</keyword>
<dbReference type="FunFam" id="2.60.40.10:FF:000319">
    <property type="entry name" value="Dyslexia-associated protein KIAA0319 homolog"/>
    <property type="match status" value="1"/>
</dbReference>
<dbReference type="Gene3D" id="2.60.40.10">
    <property type="entry name" value="Immunoglobulins"/>
    <property type="match status" value="5"/>
</dbReference>
<evidence type="ECO:0000256" key="8">
    <source>
        <dbReference type="ARBA" id="ARBA00022722"/>
    </source>
</evidence>
<feature type="domain" description="PKD" evidence="24">
    <location>
        <begin position="958"/>
        <end position="1030"/>
    </location>
</feature>
<keyword evidence="9" id="KW-0479">Metal-binding</keyword>
<reference evidence="27" key="1">
    <citation type="submission" date="2021-09" db="EMBL/GenBank/DDBJ databases">
        <title>The genome of Mauremys mutica provides insights into the evolution of semi-aquatic lifestyle.</title>
        <authorList>
            <person name="Gong S."/>
            <person name="Gao Y."/>
        </authorList>
    </citation>
    <scope>NUCLEOTIDE SEQUENCE</scope>
    <source>
        <strain evidence="27">MM-2020</strain>
        <tissue evidence="27">Muscle</tissue>
    </source>
</reference>
<evidence type="ECO:0000259" key="25">
    <source>
        <dbReference type="PROSITE" id="PS50268"/>
    </source>
</evidence>